<dbReference type="Proteomes" id="UP001144978">
    <property type="component" value="Unassembled WGS sequence"/>
</dbReference>
<reference evidence="1" key="1">
    <citation type="submission" date="2022-08" db="EMBL/GenBank/DDBJ databases">
        <title>Genome Sequence of Pycnoporus sanguineus.</title>
        <authorList>
            <person name="Buettner E."/>
        </authorList>
    </citation>
    <scope>NUCLEOTIDE SEQUENCE</scope>
    <source>
        <strain evidence="1">CG-C14</strain>
    </source>
</reference>
<comment type="caution">
    <text evidence="1">The sequence shown here is derived from an EMBL/GenBank/DDBJ whole genome shotgun (WGS) entry which is preliminary data.</text>
</comment>
<dbReference type="EMBL" id="JANSHE010001993">
    <property type="protein sequence ID" value="KAJ2997745.1"/>
    <property type="molecule type" value="Genomic_DNA"/>
</dbReference>
<accession>A0ACC1PNS1</accession>
<keyword evidence="2" id="KW-1185">Reference proteome</keyword>
<evidence type="ECO:0000313" key="2">
    <source>
        <dbReference type="Proteomes" id="UP001144978"/>
    </source>
</evidence>
<protein>
    <submittedName>
        <fullName evidence="1">Uncharacterized protein</fullName>
    </submittedName>
</protein>
<name>A0ACC1PNS1_9APHY</name>
<evidence type="ECO:0000313" key="1">
    <source>
        <dbReference type="EMBL" id="KAJ2997745.1"/>
    </source>
</evidence>
<proteinExistence type="predicted"/>
<gene>
    <name evidence="1" type="ORF">NUW54_g7100</name>
</gene>
<organism evidence="1 2">
    <name type="scientific">Trametes sanguinea</name>
    <dbReference type="NCBI Taxonomy" id="158606"/>
    <lineage>
        <taxon>Eukaryota</taxon>
        <taxon>Fungi</taxon>
        <taxon>Dikarya</taxon>
        <taxon>Basidiomycota</taxon>
        <taxon>Agaricomycotina</taxon>
        <taxon>Agaricomycetes</taxon>
        <taxon>Polyporales</taxon>
        <taxon>Polyporaceae</taxon>
        <taxon>Trametes</taxon>
    </lineage>
</organism>
<sequence length="155" mass="16818">MSHSAFFYGTLLHPAILRRVIGHDGIQLQICPAILLVSHHNLLTYSVKLAEAAVLYDDRFLVGGYLMGELPGQNIITPCTAGVSAHAVVAAQILASCRLGSGKWTILGTRSRMRTIPPFFRTAGAAHSSTSEDARDLITYEDIFGTTEEGMDEDE</sequence>